<dbReference type="Proteomes" id="UP001305647">
    <property type="component" value="Unassembled WGS sequence"/>
</dbReference>
<dbReference type="GO" id="GO:0006629">
    <property type="term" value="P:lipid metabolic process"/>
    <property type="evidence" value="ECO:0007669"/>
    <property type="project" value="InterPro"/>
</dbReference>
<proteinExistence type="predicted"/>
<name>A0AAN6T6G7_9PEZI</name>
<comment type="caution">
    <text evidence="5">The sequence shown here is derived from an EMBL/GenBank/DDBJ whole genome shotgun (WGS) entry which is preliminary data.</text>
</comment>
<organism evidence="5 6">
    <name type="scientific">Parathielavia hyrcaniae</name>
    <dbReference type="NCBI Taxonomy" id="113614"/>
    <lineage>
        <taxon>Eukaryota</taxon>
        <taxon>Fungi</taxon>
        <taxon>Dikarya</taxon>
        <taxon>Ascomycota</taxon>
        <taxon>Pezizomycotina</taxon>
        <taxon>Sordariomycetes</taxon>
        <taxon>Sordariomycetidae</taxon>
        <taxon>Sordariales</taxon>
        <taxon>Chaetomiaceae</taxon>
        <taxon>Parathielavia</taxon>
    </lineage>
</organism>
<protein>
    <submittedName>
        <fullName evidence="5">Alpha/beta-hydrolase</fullName>
    </submittedName>
</protein>
<dbReference type="PANTHER" id="PTHR46640">
    <property type="entry name" value="TRIACYLGLYCEROL LIPASE, PUTATIVE (AFU_ORTHOLOGUE AFUA_6G06510)-RELATED"/>
    <property type="match status" value="1"/>
</dbReference>
<dbReference type="AlphaFoldDB" id="A0AAN6T6G7"/>
<dbReference type="InterPro" id="IPR051299">
    <property type="entry name" value="AB_hydrolase_lip/est"/>
</dbReference>
<evidence type="ECO:0000256" key="3">
    <source>
        <dbReference type="SAM" id="SignalP"/>
    </source>
</evidence>
<feature type="signal peptide" evidence="3">
    <location>
        <begin position="1"/>
        <end position="19"/>
    </location>
</feature>
<sequence length="432" mass="47489">MCLLHKLILASFLLPFVLTDPISPIPPDQTPPQGLPDQQRLFPSAHIPPPLLPNGVSIPFFASLERAGRLVDIAYCVGTTGISPPFSCLSRCKEFPTLHLIRTFNTGVLLSDSCGYIAVDDGSGHGYDGDDDDDGGRPEIVVAFRGTYSLTNTIVDLATIPQEYVPYPAPPPDNHGDQDGDGRCDNCTVHTGFMTSWRHARETILPALYAARKEYPEHRVHLIGHSLGGAVAALAALELRLGLGWRDVLVTTFGQPRLGNAELAAYVDRAFGLLQEPERGRAGEQAMMYRRVTHVGDPVPLLPLSQWGYRGYAGEVYIGKAELPPAPEDVKLCKGDEDPECMAGSETEDWYGWLAALVRRAKLQEEGGETLGLRRRWWNPTSIQLWQLFFAHRDYFWRLGMCVPGGDPANWGRDQYNLTSDEAAGTPGLGDL</sequence>
<feature type="chain" id="PRO_5042844963" evidence="3">
    <location>
        <begin position="20"/>
        <end position="432"/>
    </location>
</feature>
<keyword evidence="1 3" id="KW-0732">Signal</keyword>
<feature type="domain" description="Fungal lipase-type" evidence="4">
    <location>
        <begin position="141"/>
        <end position="305"/>
    </location>
</feature>
<evidence type="ECO:0000259" key="4">
    <source>
        <dbReference type="Pfam" id="PF01764"/>
    </source>
</evidence>
<evidence type="ECO:0000256" key="2">
    <source>
        <dbReference type="ARBA" id="ARBA00022801"/>
    </source>
</evidence>
<dbReference type="GO" id="GO:0016787">
    <property type="term" value="F:hydrolase activity"/>
    <property type="evidence" value="ECO:0007669"/>
    <property type="project" value="UniProtKB-KW"/>
</dbReference>
<dbReference type="SUPFAM" id="SSF53474">
    <property type="entry name" value="alpha/beta-Hydrolases"/>
    <property type="match status" value="1"/>
</dbReference>
<dbReference type="Pfam" id="PF01764">
    <property type="entry name" value="Lipase_3"/>
    <property type="match status" value="1"/>
</dbReference>
<dbReference type="Gene3D" id="3.40.50.1820">
    <property type="entry name" value="alpha/beta hydrolase"/>
    <property type="match status" value="1"/>
</dbReference>
<dbReference type="InterPro" id="IPR029058">
    <property type="entry name" value="AB_hydrolase_fold"/>
</dbReference>
<reference evidence="5" key="2">
    <citation type="submission" date="2023-05" db="EMBL/GenBank/DDBJ databases">
        <authorList>
            <consortium name="Lawrence Berkeley National Laboratory"/>
            <person name="Steindorff A."/>
            <person name="Hensen N."/>
            <person name="Bonometti L."/>
            <person name="Westerberg I."/>
            <person name="Brannstrom I.O."/>
            <person name="Guillou S."/>
            <person name="Cros-Aarteil S."/>
            <person name="Calhoun S."/>
            <person name="Haridas S."/>
            <person name="Kuo A."/>
            <person name="Mondo S."/>
            <person name="Pangilinan J."/>
            <person name="Riley R."/>
            <person name="Labutti K."/>
            <person name="Andreopoulos B."/>
            <person name="Lipzen A."/>
            <person name="Chen C."/>
            <person name="Yanf M."/>
            <person name="Daum C."/>
            <person name="Ng V."/>
            <person name="Clum A."/>
            <person name="Ohm R."/>
            <person name="Martin F."/>
            <person name="Silar P."/>
            <person name="Natvig D."/>
            <person name="Lalanne C."/>
            <person name="Gautier V."/>
            <person name="Ament-Velasquez S.L."/>
            <person name="Kruys A."/>
            <person name="Hutchinson M.I."/>
            <person name="Powell A.J."/>
            <person name="Barry K."/>
            <person name="Miller A.N."/>
            <person name="Grigoriev I.V."/>
            <person name="Debuchy R."/>
            <person name="Gladieux P."/>
            <person name="Thoren M.H."/>
            <person name="Johannesson H."/>
        </authorList>
    </citation>
    <scope>NUCLEOTIDE SEQUENCE</scope>
    <source>
        <strain evidence="5">CBS 757.83</strain>
    </source>
</reference>
<evidence type="ECO:0000313" key="5">
    <source>
        <dbReference type="EMBL" id="KAK4105839.1"/>
    </source>
</evidence>
<dbReference type="PANTHER" id="PTHR46640:SF1">
    <property type="entry name" value="FUNGAL LIPASE-LIKE DOMAIN-CONTAINING PROTEIN-RELATED"/>
    <property type="match status" value="1"/>
</dbReference>
<reference evidence="5" key="1">
    <citation type="journal article" date="2023" name="Mol. Phylogenet. Evol.">
        <title>Genome-scale phylogeny and comparative genomics of the fungal order Sordariales.</title>
        <authorList>
            <person name="Hensen N."/>
            <person name="Bonometti L."/>
            <person name="Westerberg I."/>
            <person name="Brannstrom I.O."/>
            <person name="Guillou S."/>
            <person name="Cros-Aarteil S."/>
            <person name="Calhoun S."/>
            <person name="Haridas S."/>
            <person name="Kuo A."/>
            <person name="Mondo S."/>
            <person name="Pangilinan J."/>
            <person name="Riley R."/>
            <person name="LaButti K."/>
            <person name="Andreopoulos B."/>
            <person name="Lipzen A."/>
            <person name="Chen C."/>
            <person name="Yan M."/>
            <person name="Daum C."/>
            <person name="Ng V."/>
            <person name="Clum A."/>
            <person name="Steindorff A."/>
            <person name="Ohm R.A."/>
            <person name="Martin F."/>
            <person name="Silar P."/>
            <person name="Natvig D.O."/>
            <person name="Lalanne C."/>
            <person name="Gautier V."/>
            <person name="Ament-Velasquez S.L."/>
            <person name="Kruys A."/>
            <person name="Hutchinson M.I."/>
            <person name="Powell A.J."/>
            <person name="Barry K."/>
            <person name="Miller A.N."/>
            <person name="Grigoriev I.V."/>
            <person name="Debuchy R."/>
            <person name="Gladieux P."/>
            <person name="Hiltunen Thoren M."/>
            <person name="Johannesson H."/>
        </authorList>
    </citation>
    <scope>NUCLEOTIDE SEQUENCE</scope>
    <source>
        <strain evidence="5">CBS 757.83</strain>
    </source>
</reference>
<keyword evidence="6" id="KW-1185">Reference proteome</keyword>
<gene>
    <name evidence="5" type="ORF">N658DRAFT_492344</name>
</gene>
<dbReference type="EMBL" id="MU863625">
    <property type="protein sequence ID" value="KAK4105839.1"/>
    <property type="molecule type" value="Genomic_DNA"/>
</dbReference>
<evidence type="ECO:0000313" key="6">
    <source>
        <dbReference type="Proteomes" id="UP001305647"/>
    </source>
</evidence>
<dbReference type="CDD" id="cd00519">
    <property type="entry name" value="Lipase_3"/>
    <property type="match status" value="1"/>
</dbReference>
<dbReference type="InterPro" id="IPR002921">
    <property type="entry name" value="Fungal_lipase-type"/>
</dbReference>
<accession>A0AAN6T6G7</accession>
<keyword evidence="2" id="KW-0378">Hydrolase</keyword>
<evidence type="ECO:0000256" key="1">
    <source>
        <dbReference type="ARBA" id="ARBA00022729"/>
    </source>
</evidence>